<feature type="domain" description="ACT" evidence="3">
    <location>
        <begin position="135"/>
        <end position="218"/>
    </location>
</feature>
<dbReference type="EMBL" id="BAABME010010709">
    <property type="protein sequence ID" value="GAA0181239.1"/>
    <property type="molecule type" value="Genomic_DNA"/>
</dbReference>
<dbReference type="Pfam" id="PF13740">
    <property type="entry name" value="ACT_6"/>
    <property type="match status" value="1"/>
</dbReference>
<dbReference type="PANTHER" id="PTHR31096">
    <property type="entry name" value="ACT DOMAIN-CONTAINING PROTEIN ACR4-RELATED"/>
    <property type="match status" value="1"/>
</dbReference>
<dbReference type="Proteomes" id="UP001454036">
    <property type="component" value="Unassembled WGS sequence"/>
</dbReference>
<dbReference type="Pfam" id="PF24931">
    <property type="entry name" value="ACT_ACR9_3rd"/>
    <property type="match status" value="1"/>
</dbReference>
<evidence type="ECO:0000313" key="4">
    <source>
        <dbReference type="EMBL" id="GAA0181239.1"/>
    </source>
</evidence>
<dbReference type="InterPro" id="IPR045865">
    <property type="entry name" value="ACT-like_dom_sf"/>
</dbReference>
<reference evidence="4 5" key="1">
    <citation type="submission" date="2024-01" db="EMBL/GenBank/DDBJ databases">
        <title>The complete chloroplast genome sequence of Lithospermum erythrorhizon: insights into the phylogenetic relationship among Boraginaceae species and the maternal lineages of purple gromwells.</title>
        <authorList>
            <person name="Okada T."/>
            <person name="Watanabe K."/>
        </authorList>
    </citation>
    <scope>NUCLEOTIDE SEQUENCE [LARGE SCALE GENOMIC DNA]</scope>
</reference>
<accession>A0AAV3RLZ1</accession>
<evidence type="ECO:0000256" key="1">
    <source>
        <dbReference type="ARBA" id="ARBA00022737"/>
    </source>
</evidence>
<comment type="caution">
    <text evidence="4">The sequence shown here is derived from an EMBL/GenBank/DDBJ whole genome shotgun (WGS) entry which is preliminary data.</text>
</comment>
<proteinExistence type="predicted"/>
<keyword evidence="1 2" id="KW-0677">Repeat</keyword>
<protein>
    <recommendedName>
        <fullName evidence="2">ACT domain-containing protein ACR</fullName>
    </recommendedName>
    <alternativeName>
        <fullName evidence="2">Protein ACT DOMAIN REPEATS</fullName>
    </alternativeName>
</protein>
<sequence length="494" mass="55702">MMSMEISYKQYVDPEVEMLIQKLNPPRVCIDNKSCPESTLVKVDSANKHGILLEMVQVLTDLDLLISKSYVSSDGDWLMDVFHVTDQMGKKVTDENLMHYIVEKISANNRAAGEVERSMGRKLKPRHILMAEYAALEMTGTDRPGMMSEISAVLAELGCHITAAVAWTHKTRLACIIYVEDMPMGGPIIDPCRVAHVQAQVENVIEAHHFTGERRSVRLTVPTSSMTHTERRLHQLMTADKDYEGCCSCCEVDSDEDDIYGRIKYDGRQQHLKGCDGTHVRIDNCKQRGYYMVTVRSRDRPKLLFDTVCALTDMKYVVYHAAIRAKDSIGVQEYYVRHQDGCTLDTENDRRTFSQCLIAATERRISYGLRLDVSTENRVGLLSHITRVFRENGLSITRAELGTSGERAIGTFYVKDVSGQNVNVETLEMVRREIGATVLIVDKAFDSPSQPSSSYISSSSGSLERPWPSLGNLLWSQLERFSGNFLGQTNKFIK</sequence>
<keyword evidence="5" id="KW-1185">Reference proteome</keyword>
<dbReference type="Pfam" id="PF01842">
    <property type="entry name" value="ACT"/>
    <property type="match status" value="1"/>
</dbReference>
<dbReference type="InterPro" id="IPR002912">
    <property type="entry name" value="ACT_dom"/>
</dbReference>
<evidence type="ECO:0000313" key="5">
    <source>
        <dbReference type="Proteomes" id="UP001454036"/>
    </source>
</evidence>
<comment type="function">
    <text evidence="2">Binds amino acids.</text>
</comment>
<dbReference type="SUPFAM" id="SSF55021">
    <property type="entry name" value="ACT-like"/>
    <property type="match status" value="3"/>
</dbReference>
<dbReference type="InterPro" id="IPR040217">
    <property type="entry name" value="ACR1-12"/>
</dbReference>
<evidence type="ECO:0000259" key="3">
    <source>
        <dbReference type="PROSITE" id="PS51671"/>
    </source>
</evidence>
<organism evidence="4 5">
    <name type="scientific">Lithospermum erythrorhizon</name>
    <name type="common">Purple gromwell</name>
    <name type="synonym">Lithospermum officinale var. erythrorhizon</name>
    <dbReference type="NCBI Taxonomy" id="34254"/>
    <lineage>
        <taxon>Eukaryota</taxon>
        <taxon>Viridiplantae</taxon>
        <taxon>Streptophyta</taxon>
        <taxon>Embryophyta</taxon>
        <taxon>Tracheophyta</taxon>
        <taxon>Spermatophyta</taxon>
        <taxon>Magnoliopsida</taxon>
        <taxon>eudicotyledons</taxon>
        <taxon>Gunneridae</taxon>
        <taxon>Pentapetalae</taxon>
        <taxon>asterids</taxon>
        <taxon>lamiids</taxon>
        <taxon>Boraginales</taxon>
        <taxon>Boraginaceae</taxon>
        <taxon>Boraginoideae</taxon>
        <taxon>Lithospermeae</taxon>
        <taxon>Lithospermum</taxon>
    </lineage>
</organism>
<feature type="domain" description="ACT" evidence="3">
    <location>
        <begin position="370"/>
        <end position="449"/>
    </location>
</feature>
<dbReference type="AlphaFoldDB" id="A0AAV3RLZ1"/>
<evidence type="ECO:0000256" key="2">
    <source>
        <dbReference type="RuleBase" id="RU369043"/>
    </source>
</evidence>
<gene>
    <name evidence="4" type="ORF">LIER_30219</name>
</gene>
<dbReference type="Gene3D" id="3.30.70.260">
    <property type="match status" value="2"/>
</dbReference>
<dbReference type="PROSITE" id="PS51671">
    <property type="entry name" value="ACT"/>
    <property type="match status" value="2"/>
</dbReference>
<dbReference type="PANTHER" id="PTHR31096:SF7">
    <property type="entry name" value="ACT DOMAIN-CONTAINING PROTEIN ACR1"/>
    <property type="match status" value="1"/>
</dbReference>
<dbReference type="GO" id="GO:0016597">
    <property type="term" value="F:amino acid binding"/>
    <property type="evidence" value="ECO:0007669"/>
    <property type="project" value="UniProtKB-UniRule"/>
</dbReference>
<name>A0AAV3RLZ1_LITER</name>